<evidence type="ECO:0000256" key="2">
    <source>
        <dbReference type="ARBA" id="ARBA00022448"/>
    </source>
</evidence>
<feature type="transmembrane region" description="Helical" evidence="6">
    <location>
        <begin position="130"/>
        <end position="149"/>
    </location>
</feature>
<feature type="domain" description="Major facilitator superfamily (MFS) profile" evidence="7">
    <location>
        <begin position="1"/>
        <end position="484"/>
    </location>
</feature>
<evidence type="ECO:0000313" key="8">
    <source>
        <dbReference type="EMBL" id="KAF1988842.1"/>
    </source>
</evidence>
<feature type="transmembrane region" description="Helical" evidence="6">
    <location>
        <begin position="170"/>
        <end position="189"/>
    </location>
</feature>
<evidence type="ECO:0000256" key="3">
    <source>
        <dbReference type="ARBA" id="ARBA00022692"/>
    </source>
</evidence>
<organism evidence="8 9">
    <name type="scientific">Aulographum hederae CBS 113979</name>
    <dbReference type="NCBI Taxonomy" id="1176131"/>
    <lineage>
        <taxon>Eukaryota</taxon>
        <taxon>Fungi</taxon>
        <taxon>Dikarya</taxon>
        <taxon>Ascomycota</taxon>
        <taxon>Pezizomycotina</taxon>
        <taxon>Dothideomycetes</taxon>
        <taxon>Pleosporomycetidae</taxon>
        <taxon>Aulographales</taxon>
        <taxon>Aulographaceae</taxon>
    </lineage>
</organism>
<name>A0A6G1H705_9PEZI</name>
<accession>A0A6G1H705</accession>
<dbReference type="PROSITE" id="PS00216">
    <property type="entry name" value="SUGAR_TRANSPORT_1"/>
    <property type="match status" value="1"/>
</dbReference>
<feature type="transmembrane region" description="Helical" evidence="6">
    <location>
        <begin position="367"/>
        <end position="387"/>
    </location>
</feature>
<keyword evidence="5 6" id="KW-0472">Membrane</keyword>
<proteinExistence type="predicted"/>
<dbReference type="PROSITE" id="PS50850">
    <property type="entry name" value="MFS"/>
    <property type="match status" value="1"/>
</dbReference>
<dbReference type="InterPro" id="IPR020846">
    <property type="entry name" value="MFS_dom"/>
</dbReference>
<dbReference type="InterPro" id="IPR036259">
    <property type="entry name" value="MFS_trans_sf"/>
</dbReference>
<evidence type="ECO:0000256" key="1">
    <source>
        <dbReference type="ARBA" id="ARBA00004141"/>
    </source>
</evidence>
<feature type="transmembrane region" description="Helical" evidence="6">
    <location>
        <begin position="308"/>
        <end position="327"/>
    </location>
</feature>
<reference evidence="8" key="1">
    <citation type="journal article" date="2020" name="Stud. Mycol.">
        <title>101 Dothideomycetes genomes: a test case for predicting lifestyles and emergence of pathogens.</title>
        <authorList>
            <person name="Haridas S."/>
            <person name="Albert R."/>
            <person name="Binder M."/>
            <person name="Bloem J."/>
            <person name="Labutti K."/>
            <person name="Salamov A."/>
            <person name="Andreopoulos B."/>
            <person name="Baker S."/>
            <person name="Barry K."/>
            <person name="Bills G."/>
            <person name="Bluhm B."/>
            <person name="Cannon C."/>
            <person name="Castanera R."/>
            <person name="Culley D."/>
            <person name="Daum C."/>
            <person name="Ezra D."/>
            <person name="Gonzalez J."/>
            <person name="Henrissat B."/>
            <person name="Kuo A."/>
            <person name="Liang C."/>
            <person name="Lipzen A."/>
            <person name="Lutzoni F."/>
            <person name="Magnuson J."/>
            <person name="Mondo S."/>
            <person name="Nolan M."/>
            <person name="Ohm R."/>
            <person name="Pangilinan J."/>
            <person name="Park H.-J."/>
            <person name="Ramirez L."/>
            <person name="Alfaro M."/>
            <person name="Sun H."/>
            <person name="Tritt A."/>
            <person name="Yoshinaga Y."/>
            <person name="Zwiers L.-H."/>
            <person name="Turgeon B."/>
            <person name="Goodwin S."/>
            <person name="Spatafora J."/>
            <person name="Crous P."/>
            <person name="Grigoriev I."/>
        </authorList>
    </citation>
    <scope>NUCLEOTIDE SEQUENCE</scope>
    <source>
        <strain evidence="8">CBS 113979</strain>
    </source>
</reference>
<protein>
    <recommendedName>
        <fullName evidence="7">Major facilitator superfamily (MFS) profile domain-containing protein</fullName>
    </recommendedName>
</protein>
<comment type="subcellular location">
    <subcellularLocation>
        <location evidence="1">Membrane</location>
        <topology evidence="1">Multi-pass membrane protein</topology>
    </subcellularLocation>
</comment>
<dbReference type="Pfam" id="PF06609">
    <property type="entry name" value="TRI12"/>
    <property type="match status" value="1"/>
</dbReference>
<keyword evidence="9" id="KW-1185">Reference proteome</keyword>
<feature type="transmembrane region" description="Helical" evidence="6">
    <location>
        <begin position="339"/>
        <end position="360"/>
    </location>
</feature>
<dbReference type="EMBL" id="ML977147">
    <property type="protein sequence ID" value="KAF1988842.1"/>
    <property type="molecule type" value="Genomic_DNA"/>
</dbReference>
<feature type="transmembrane region" description="Helical" evidence="6">
    <location>
        <begin position="241"/>
        <end position="263"/>
    </location>
</feature>
<evidence type="ECO:0000256" key="4">
    <source>
        <dbReference type="ARBA" id="ARBA00022989"/>
    </source>
</evidence>
<dbReference type="PANTHER" id="PTHR23501">
    <property type="entry name" value="MAJOR FACILITATOR SUPERFAMILY"/>
    <property type="match status" value="1"/>
</dbReference>
<dbReference type="GO" id="GO:0005886">
    <property type="term" value="C:plasma membrane"/>
    <property type="evidence" value="ECO:0007669"/>
    <property type="project" value="TreeGrafter"/>
</dbReference>
<keyword evidence="3 6" id="KW-0812">Transmembrane</keyword>
<dbReference type="AlphaFoldDB" id="A0A6G1H705"/>
<dbReference type="PANTHER" id="PTHR23501:SF195">
    <property type="entry name" value="PEP5"/>
    <property type="match status" value="1"/>
</dbReference>
<feature type="transmembrane region" description="Helical" evidence="6">
    <location>
        <begin position="275"/>
        <end position="296"/>
    </location>
</feature>
<dbReference type="Gene3D" id="1.20.1250.20">
    <property type="entry name" value="MFS general substrate transporter like domains"/>
    <property type="match status" value="1"/>
</dbReference>
<evidence type="ECO:0000259" key="7">
    <source>
        <dbReference type="PROSITE" id="PS50850"/>
    </source>
</evidence>
<feature type="transmembrane region" description="Helical" evidence="6">
    <location>
        <begin position="201"/>
        <end position="220"/>
    </location>
</feature>
<dbReference type="GO" id="GO:0022857">
    <property type="term" value="F:transmembrane transporter activity"/>
    <property type="evidence" value="ECO:0007669"/>
    <property type="project" value="InterPro"/>
</dbReference>
<dbReference type="Proteomes" id="UP000800041">
    <property type="component" value="Unassembled WGS sequence"/>
</dbReference>
<feature type="transmembrane region" description="Helical" evidence="6">
    <location>
        <begin position="39"/>
        <end position="57"/>
    </location>
</feature>
<feature type="transmembrane region" description="Helical" evidence="6">
    <location>
        <begin position="460"/>
        <end position="478"/>
    </location>
</feature>
<keyword evidence="4 6" id="KW-1133">Transmembrane helix</keyword>
<keyword evidence="2" id="KW-0813">Transport</keyword>
<evidence type="ECO:0000256" key="6">
    <source>
        <dbReference type="SAM" id="Phobius"/>
    </source>
</evidence>
<sequence length="510" mass="54562">MELGPTTYYNWMLSTYTITQATTLPLSGGLSDIYGRRNFFLAGCCIALVGTIIAAAAQNTPMMIAAEGIKGIGSGCQQLALAAVGELVPRKHRGYAQAGMDLLSLPWLVFGALTGNAMVKYHSLSFRINYIIGTVLNVLSLAASYFWYFPPAGKSIPGKSRLRQTLSLDWTGLFLMASGIVLFLVGIGLGGVNFPWSSAGAIAPIVIGFLLILSFGFWEWKVAANPFMTHDLFTAKTARTFCLFLPITFVGGMGIYSAAAFWTQQMMAMFETDPIKLGILSIPGGFVGGFLGGVLMGKHRIIFSSPLMLLYGLIFKLVGDGIMTTILPSTLSRAIGASFLSMVGVGWLTVSSIVVVQLCCADTHIGLTTLLTGSTRSIGGSVAVVIYTTVLHNTLDKEAGRKVAERVLPLGLRVEALPALVEDLVKSKGKTALQIPGVTPRVLQAASEGLKFAYAEGFKYIYVTSMAFGAIAIVLACFTRDVTPNMTNSVAVRLQNEKKRPVKVEEEVVA</sequence>
<dbReference type="OrthoDB" id="4139357at2759"/>
<dbReference type="InterPro" id="IPR010573">
    <property type="entry name" value="MFS_Str1/Tri12-like"/>
</dbReference>
<evidence type="ECO:0000313" key="9">
    <source>
        <dbReference type="Proteomes" id="UP000800041"/>
    </source>
</evidence>
<evidence type="ECO:0000256" key="5">
    <source>
        <dbReference type="ARBA" id="ARBA00023136"/>
    </source>
</evidence>
<dbReference type="SUPFAM" id="SSF103473">
    <property type="entry name" value="MFS general substrate transporter"/>
    <property type="match status" value="2"/>
</dbReference>
<gene>
    <name evidence="8" type="ORF">K402DRAFT_327999</name>
</gene>
<dbReference type="InterPro" id="IPR005829">
    <property type="entry name" value="Sugar_transporter_CS"/>
</dbReference>